<dbReference type="EMBL" id="HBGY01019834">
    <property type="protein sequence ID" value="CAD9588375.1"/>
    <property type="molecule type" value="Transcribed_RNA"/>
</dbReference>
<accession>A0A7S2KVX7</accession>
<sequence length="302" mass="33151">MLAMHFLGAMEVAVDIIVREVDTAHHLLKQHDPATVVLPPPKHIPSANSPAESLLFGLPSSGAENDKHWKMNHVSCRTSFDPVLEGTLKEVVVSGLADELDLMLPKSEMIYVDGWVLDYGDGEKKAKRKLKPFDGLGYIDSKKAYYGLPMSKTLSFWLPWEGFTVSGDSGRGNSGNQLRGNKDVELKLEEDDASNWYRSLVVCEVNEDRGENECNFEKNIDFVVGGKPATDVTYIDATGVSYLKKRICVNVGIPEGSKVSRKDGSSADSPLGLSLDVTAKGFLLLKDGPCSISHVVWEEHTL</sequence>
<organism evidence="1">
    <name type="scientific">Leptocylindrus danicus</name>
    <dbReference type="NCBI Taxonomy" id="163516"/>
    <lineage>
        <taxon>Eukaryota</taxon>
        <taxon>Sar</taxon>
        <taxon>Stramenopiles</taxon>
        <taxon>Ochrophyta</taxon>
        <taxon>Bacillariophyta</taxon>
        <taxon>Coscinodiscophyceae</taxon>
        <taxon>Chaetocerotophycidae</taxon>
        <taxon>Leptocylindrales</taxon>
        <taxon>Leptocylindraceae</taxon>
        <taxon>Leptocylindrus</taxon>
    </lineage>
</organism>
<name>A0A7S2KVX7_9STRA</name>
<evidence type="ECO:0000313" key="1">
    <source>
        <dbReference type="EMBL" id="CAD9588375.1"/>
    </source>
</evidence>
<reference evidence="1" key="1">
    <citation type="submission" date="2021-01" db="EMBL/GenBank/DDBJ databases">
        <authorList>
            <person name="Corre E."/>
            <person name="Pelletier E."/>
            <person name="Niang G."/>
            <person name="Scheremetjew M."/>
            <person name="Finn R."/>
            <person name="Kale V."/>
            <person name="Holt S."/>
            <person name="Cochrane G."/>
            <person name="Meng A."/>
            <person name="Brown T."/>
            <person name="Cohen L."/>
        </authorList>
    </citation>
    <scope>NUCLEOTIDE SEQUENCE</scope>
    <source>
        <strain evidence="1">B650</strain>
    </source>
</reference>
<proteinExistence type="predicted"/>
<gene>
    <name evidence="1" type="ORF">LDAN0321_LOCUS12543</name>
</gene>
<dbReference type="AlphaFoldDB" id="A0A7S2KVX7"/>
<protein>
    <submittedName>
        <fullName evidence="1">Uncharacterized protein</fullName>
    </submittedName>
</protein>